<dbReference type="AlphaFoldDB" id="A0A1M7Y9F2"/>
<evidence type="ECO:0000259" key="5">
    <source>
        <dbReference type="SMART" id="SM00354"/>
    </source>
</evidence>
<dbReference type="SUPFAM" id="SSF47413">
    <property type="entry name" value="lambda repressor-like DNA-binding domains"/>
    <property type="match status" value="1"/>
</dbReference>
<sequence length="349" mass="39063">MGKVTMQDIADALDVSRVSVWKVFNEYPGVSDTLRKQVISKAQEMGYPKLGQPLITEASNEIPETETPITVAVVVSRPDSSIFWMNIIHYIAKELAESNINLMYIYAPLGHTDSYTLPPVLTNKTIQGMIILNIYDAPLLEMLNELRIPKVFLDTVTSIPDDILTGDLVLLEGCKSVRKITDSIIRKGRTDIGFIGATDYARTNNDRYLGYKQAMANHNLFSDPGKCLTGSIGIYTYAEEISQFLDGLDKMPEAFVCASDFLANLVIRYLKEHNLDVPKDVAVSGYDGNTEYSELVNYLTTVQVDTRALGKRLVKQLLYRINDPDSPVELIYLTFDISYGDSTNFEPVK</sequence>
<evidence type="ECO:0000256" key="2">
    <source>
        <dbReference type="ARBA" id="ARBA00023015"/>
    </source>
</evidence>
<dbReference type="Pfam" id="PF13377">
    <property type="entry name" value="Peripla_BP_3"/>
    <property type="match status" value="1"/>
</dbReference>
<dbReference type="STRING" id="1121345.SAMN02745217_02220"/>
<gene>
    <name evidence="6" type="ORF">SAMN02745217_02220</name>
</gene>
<proteinExistence type="predicted"/>
<evidence type="ECO:0000313" key="7">
    <source>
        <dbReference type="Proteomes" id="UP000184612"/>
    </source>
</evidence>
<dbReference type="PANTHER" id="PTHR30146">
    <property type="entry name" value="LACI-RELATED TRANSCRIPTIONAL REPRESSOR"/>
    <property type="match status" value="1"/>
</dbReference>
<name>A0A1M7Y9F2_9FIRM</name>
<evidence type="ECO:0000256" key="3">
    <source>
        <dbReference type="ARBA" id="ARBA00023125"/>
    </source>
</evidence>
<reference evidence="6 7" key="1">
    <citation type="submission" date="2016-12" db="EMBL/GenBank/DDBJ databases">
        <authorList>
            <person name="Song W.-J."/>
            <person name="Kurnit D.M."/>
        </authorList>
    </citation>
    <scope>NUCLEOTIDE SEQUENCE [LARGE SCALE GENOMIC DNA]</scope>
    <source>
        <strain evidence="6 7">DSM 12503</strain>
    </source>
</reference>
<dbReference type="Gene3D" id="1.10.260.40">
    <property type="entry name" value="lambda repressor-like DNA-binding domains"/>
    <property type="match status" value="1"/>
</dbReference>
<dbReference type="RefSeq" id="WP_073588917.1">
    <property type="nucleotide sequence ID" value="NZ_FRFD01000006.1"/>
</dbReference>
<dbReference type="GO" id="GO:0000976">
    <property type="term" value="F:transcription cis-regulatory region binding"/>
    <property type="evidence" value="ECO:0007669"/>
    <property type="project" value="TreeGrafter"/>
</dbReference>
<keyword evidence="7" id="KW-1185">Reference proteome</keyword>
<dbReference type="GO" id="GO:0003700">
    <property type="term" value="F:DNA-binding transcription factor activity"/>
    <property type="evidence" value="ECO:0007669"/>
    <property type="project" value="TreeGrafter"/>
</dbReference>
<dbReference type="SUPFAM" id="SSF53822">
    <property type="entry name" value="Periplasmic binding protein-like I"/>
    <property type="match status" value="1"/>
</dbReference>
<dbReference type="InterPro" id="IPR028082">
    <property type="entry name" value="Peripla_BP_I"/>
</dbReference>
<dbReference type="CDD" id="cd01392">
    <property type="entry name" value="HTH_LacI"/>
    <property type="match status" value="1"/>
</dbReference>
<feature type="domain" description="HTH lacI-type" evidence="5">
    <location>
        <begin position="3"/>
        <end position="80"/>
    </location>
</feature>
<protein>
    <submittedName>
        <fullName evidence="6">Transcriptional regulator, LacI family</fullName>
    </submittedName>
</protein>
<accession>A0A1M7Y9F2</accession>
<dbReference type="InterPro" id="IPR010982">
    <property type="entry name" value="Lambda_DNA-bd_dom_sf"/>
</dbReference>
<dbReference type="EMBL" id="FRFD01000006">
    <property type="protein sequence ID" value="SHO49250.1"/>
    <property type="molecule type" value="Genomic_DNA"/>
</dbReference>
<dbReference type="InterPro" id="IPR046335">
    <property type="entry name" value="LacI/GalR-like_sensor"/>
</dbReference>
<keyword evidence="3" id="KW-0238">DNA-binding</keyword>
<keyword evidence="1" id="KW-0678">Repressor</keyword>
<keyword evidence="4" id="KW-0804">Transcription</keyword>
<keyword evidence="2" id="KW-0805">Transcription regulation</keyword>
<dbReference type="InterPro" id="IPR000843">
    <property type="entry name" value="HTH_LacI"/>
</dbReference>
<evidence type="ECO:0000313" key="6">
    <source>
        <dbReference type="EMBL" id="SHO49250.1"/>
    </source>
</evidence>
<dbReference type="SMART" id="SM00354">
    <property type="entry name" value="HTH_LACI"/>
    <property type="match status" value="1"/>
</dbReference>
<dbReference type="PANTHER" id="PTHR30146:SF148">
    <property type="entry name" value="HTH-TYPE TRANSCRIPTIONAL REPRESSOR PURR-RELATED"/>
    <property type="match status" value="1"/>
</dbReference>
<organism evidence="6 7">
    <name type="scientific">Anaerocolumna xylanovorans DSM 12503</name>
    <dbReference type="NCBI Taxonomy" id="1121345"/>
    <lineage>
        <taxon>Bacteria</taxon>
        <taxon>Bacillati</taxon>
        <taxon>Bacillota</taxon>
        <taxon>Clostridia</taxon>
        <taxon>Lachnospirales</taxon>
        <taxon>Lachnospiraceae</taxon>
        <taxon>Anaerocolumna</taxon>
    </lineage>
</organism>
<evidence type="ECO:0000256" key="1">
    <source>
        <dbReference type="ARBA" id="ARBA00022491"/>
    </source>
</evidence>
<dbReference type="Proteomes" id="UP000184612">
    <property type="component" value="Unassembled WGS sequence"/>
</dbReference>
<dbReference type="Gene3D" id="3.40.50.2300">
    <property type="match status" value="2"/>
</dbReference>
<evidence type="ECO:0000256" key="4">
    <source>
        <dbReference type="ARBA" id="ARBA00023163"/>
    </source>
</evidence>